<dbReference type="Gene3D" id="2.60.40.4070">
    <property type="match status" value="1"/>
</dbReference>
<dbReference type="InterPro" id="IPR006626">
    <property type="entry name" value="PbH1"/>
</dbReference>
<dbReference type="PANTHER" id="PTHR11319">
    <property type="entry name" value="G PROTEIN-COUPLED RECEPTOR-RELATED"/>
    <property type="match status" value="1"/>
</dbReference>
<organism evidence="4 5">
    <name type="scientific">candidate division LCP-89 bacterium B3_LCP</name>
    <dbReference type="NCBI Taxonomy" id="2012998"/>
    <lineage>
        <taxon>Bacteria</taxon>
        <taxon>Pseudomonadati</taxon>
        <taxon>Bacteria division LCP-89</taxon>
    </lineage>
</organism>
<evidence type="ECO:0000313" key="5">
    <source>
        <dbReference type="Proteomes" id="UP000319619"/>
    </source>
</evidence>
<dbReference type="InterPro" id="IPR026444">
    <property type="entry name" value="Secre_tail"/>
</dbReference>
<feature type="domain" description="Right handed beta helix" evidence="2">
    <location>
        <begin position="161"/>
        <end position="342"/>
    </location>
</feature>
<reference evidence="4 5" key="1">
    <citation type="submission" date="2017-06" db="EMBL/GenBank/DDBJ databases">
        <title>Novel microbial phyla capable of carbon fixation and sulfur reduction in deep-sea sediments.</title>
        <authorList>
            <person name="Huang J."/>
            <person name="Baker B."/>
            <person name="Wang Y."/>
        </authorList>
    </citation>
    <scope>NUCLEOTIDE SEQUENCE [LARGE SCALE GENOMIC DNA]</scope>
    <source>
        <strain evidence="4">B3_LCP</strain>
    </source>
</reference>
<dbReference type="NCBIfam" id="TIGR04183">
    <property type="entry name" value="Por_Secre_tail"/>
    <property type="match status" value="1"/>
</dbReference>
<evidence type="ECO:0000259" key="2">
    <source>
        <dbReference type="Pfam" id="PF13229"/>
    </source>
</evidence>
<protein>
    <recommendedName>
        <fullName evidence="6">Secretion system C-terminal sorting domain-containing protein</fullName>
    </recommendedName>
</protein>
<feature type="domain" description="Secretion system C-terminal sorting" evidence="3">
    <location>
        <begin position="493"/>
        <end position="568"/>
    </location>
</feature>
<dbReference type="InterPro" id="IPR012334">
    <property type="entry name" value="Pectin_lyas_fold"/>
</dbReference>
<sequence length="571" mass="61515">MKHLNSLTGFCAFILLLSNLTIAQVHISGNLAGVLEDTSYVVDGDIYVLEADSLVIEPGAEFYFSGDYEFEINGYLYCVGTDNDSIIFVPDTGVPYWGGICFEVNSSDSNRLSYVLVTGGYADGNWPYYSGGGILCYACSPTISNSTITGNYATMSGGGIALYDDYDGSVVIRDCRIWENEAGYSGGGIVVYNTTSPLLENLDIQGNIAGQFGGGIENGDASPDIINCNISKNYCGLGGGGFHSWTDWGTYMQDCYLSENITDGTGGGVLLDFKVYNVHIQNCTVVRNEAEQGGGIAFGPDGDDLTVDHCLIEDNHAELFGGGMICLGADGSVYNCTFTNNTADSLGGAYYSDWELHSLPFYNNIVYGNSDGMYFERTALDSVLYCDFYDNPGGNFLGVIPANIGILSTTNLNGDSCDVYSNIYLDPLFVDPSSGDYHLQGSSPCIDAGDPLSPYDPDNTIADMGVFYYDQTTGIEKKTDIGSPEVFILHPAYPNPFNPSTTLNFTLPTASHLNLSIYNIQGRLLTTLVDGFRDAGAHEVTFKAADIPSGIYFAIMEIGDYHSVQKLVLLK</sequence>
<dbReference type="AlphaFoldDB" id="A0A532V0J6"/>
<dbReference type="InterPro" id="IPR011050">
    <property type="entry name" value="Pectin_lyase_fold/virulence"/>
</dbReference>
<name>A0A532V0J6_UNCL8</name>
<dbReference type="Pfam" id="PF18962">
    <property type="entry name" value="Por_Secre_tail"/>
    <property type="match status" value="1"/>
</dbReference>
<evidence type="ECO:0000256" key="1">
    <source>
        <dbReference type="SAM" id="SignalP"/>
    </source>
</evidence>
<keyword evidence="1" id="KW-0732">Signal</keyword>
<dbReference type="Gene3D" id="2.160.20.10">
    <property type="entry name" value="Single-stranded right-handed beta-helix, Pectin lyase-like"/>
    <property type="match status" value="1"/>
</dbReference>
<comment type="caution">
    <text evidence="4">The sequence shown here is derived from an EMBL/GenBank/DDBJ whole genome shotgun (WGS) entry which is preliminary data.</text>
</comment>
<evidence type="ECO:0000313" key="4">
    <source>
        <dbReference type="EMBL" id="TKJ40733.1"/>
    </source>
</evidence>
<dbReference type="Pfam" id="PF13229">
    <property type="entry name" value="Beta_helix"/>
    <property type="match status" value="1"/>
</dbReference>
<dbReference type="PANTHER" id="PTHR11319:SF35">
    <property type="entry name" value="OUTER MEMBRANE PROTEIN PMPC-RELATED"/>
    <property type="match status" value="1"/>
</dbReference>
<feature type="chain" id="PRO_5022183349" description="Secretion system C-terminal sorting domain-containing protein" evidence="1">
    <location>
        <begin position="24"/>
        <end position="571"/>
    </location>
</feature>
<evidence type="ECO:0000259" key="3">
    <source>
        <dbReference type="Pfam" id="PF18962"/>
    </source>
</evidence>
<dbReference type="EMBL" id="NJBN01000004">
    <property type="protein sequence ID" value="TKJ40733.1"/>
    <property type="molecule type" value="Genomic_DNA"/>
</dbReference>
<dbReference type="InterPro" id="IPR039448">
    <property type="entry name" value="Beta_helix"/>
</dbReference>
<gene>
    <name evidence="4" type="ORF">CEE37_07150</name>
</gene>
<dbReference type="SUPFAM" id="SSF51126">
    <property type="entry name" value="Pectin lyase-like"/>
    <property type="match status" value="1"/>
</dbReference>
<accession>A0A532V0J6</accession>
<dbReference type="SMART" id="SM00710">
    <property type="entry name" value="PbH1"/>
    <property type="match status" value="6"/>
</dbReference>
<proteinExistence type="predicted"/>
<evidence type="ECO:0008006" key="6">
    <source>
        <dbReference type="Google" id="ProtNLM"/>
    </source>
</evidence>
<feature type="signal peptide" evidence="1">
    <location>
        <begin position="1"/>
        <end position="23"/>
    </location>
</feature>
<dbReference type="Proteomes" id="UP000319619">
    <property type="component" value="Unassembled WGS sequence"/>
</dbReference>